<dbReference type="EMBL" id="JAGMUV010000035">
    <property type="protein sequence ID" value="KAH7113399.1"/>
    <property type="molecule type" value="Genomic_DNA"/>
</dbReference>
<sequence length="353" mass="39273">MAAQRSSQPRTVVDTIDLTDESQPPSRNVLSDTSQHAPASSMTIPTARPRLPSDQLTTAINEGNQSRNQHAQATRKLPKSQPFDLTIFFYTGGYKDISQGLLQSKKYQAGSPYLAYKVTHCFVTDPARRYESHADFVNSLVRLATTDGNFVRLDWELISSCQSNTPSSIASFPHEIYNTTSLIEFLHATHTKIASPFKFTLFFLYSYEVTSDSEDPFTPASTRTARGKTTHALSSSLAKQPKPSQSKAKRTTAKRKRTLSMQPGQSEDIKVAVDIKQEPSFKFEEDFLEEEIFVQDDPGFRIEDLIGESSGDNVGVSKTEDTIKAQTSAGGANVPEFTMVTRQRTQIRRSPDP</sequence>
<reference evidence="2" key="1">
    <citation type="journal article" date="2021" name="Nat. Commun.">
        <title>Genetic determinants of endophytism in the Arabidopsis root mycobiome.</title>
        <authorList>
            <person name="Mesny F."/>
            <person name="Miyauchi S."/>
            <person name="Thiergart T."/>
            <person name="Pickel B."/>
            <person name="Atanasova L."/>
            <person name="Karlsson M."/>
            <person name="Huettel B."/>
            <person name="Barry K.W."/>
            <person name="Haridas S."/>
            <person name="Chen C."/>
            <person name="Bauer D."/>
            <person name="Andreopoulos W."/>
            <person name="Pangilinan J."/>
            <person name="LaButti K."/>
            <person name="Riley R."/>
            <person name="Lipzen A."/>
            <person name="Clum A."/>
            <person name="Drula E."/>
            <person name="Henrissat B."/>
            <person name="Kohler A."/>
            <person name="Grigoriev I.V."/>
            <person name="Martin F.M."/>
            <person name="Hacquard S."/>
        </authorList>
    </citation>
    <scope>NUCLEOTIDE SEQUENCE</scope>
    <source>
        <strain evidence="2">MPI-CAGE-AT-0147</strain>
    </source>
</reference>
<keyword evidence="3" id="KW-1185">Reference proteome</keyword>
<dbReference type="Proteomes" id="UP000738349">
    <property type="component" value="Unassembled WGS sequence"/>
</dbReference>
<evidence type="ECO:0000313" key="2">
    <source>
        <dbReference type="EMBL" id="KAH7113399.1"/>
    </source>
</evidence>
<dbReference type="AlphaFoldDB" id="A0A9P9D6P9"/>
<feature type="compositionally biased region" description="Basic residues" evidence="1">
    <location>
        <begin position="247"/>
        <end position="258"/>
    </location>
</feature>
<evidence type="ECO:0000313" key="3">
    <source>
        <dbReference type="Proteomes" id="UP000738349"/>
    </source>
</evidence>
<feature type="region of interest" description="Disordered" evidence="1">
    <location>
        <begin position="325"/>
        <end position="353"/>
    </location>
</feature>
<evidence type="ECO:0000256" key="1">
    <source>
        <dbReference type="SAM" id="MobiDB-lite"/>
    </source>
</evidence>
<name>A0A9P9D6P9_9HYPO</name>
<protein>
    <submittedName>
        <fullName evidence="2">Uncharacterized protein</fullName>
    </submittedName>
</protein>
<dbReference type="OrthoDB" id="5052779at2759"/>
<feature type="compositionally biased region" description="Polar residues" evidence="1">
    <location>
        <begin position="1"/>
        <end position="10"/>
    </location>
</feature>
<feature type="region of interest" description="Disordered" evidence="1">
    <location>
        <begin position="212"/>
        <end position="265"/>
    </location>
</feature>
<gene>
    <name evidence="2" type="ORF">EDB81DRAFT_862570</name>
</gene>
<feature type="compositionally biased region" description="Polar residues" evidence="1">
    <location>
        <begin position="231"/>
        <end position="246"/>
    </location>
</feature>
<organism evidence="2 3">
    <name type="scientific">Dactylonectria macrodidyma</name>
    <dbReference type="NCBI Taxonomy" id="307937"/>
    <lineage>
        <taxon>Eukaryota</taxon>
        <taxon>Fungi</taxon>
        <taxon>Dikarya</taxon>
        <taxon>Ascomycota</taxon>
        <taxon>Pezizomycotina</taxon>
        <taxon>Sordariomycetes</taxon>
        <taxon>Hypocreomycetidae</taxon>
        <taxon>Hypocreales</taxon>
        <taxon>Nectriaceae</taxon>
        <taxon>Dactylonectria</taxon>
    </lineage>
</organism>
<accession>A0A9P9D6P9</accession>
<feature type="region of interest" description="Disordered" evidence="1">
    <location>
        <begin position="1"/>
        <end position="51"/>
    </location>
</feature>
<comment type="caution">
    <text evidence="2">The sequence shown here is derived from an EMBL/GenBank/DDBJ whole genome shotgun (WGS) entry which is preliminary data.</text>
</comment>
<feature type="compositionally biased region" description="Polar residues" evidence="1">
    <location>
        <begin position="21"/>
        <end position="44"/>
    </location>
</feature>
<proteinExistence type="predicted"/>